<evidence type="ECO:0000313" key="1">
    <source>
        <dbReference type="EMBL" id="GJC83675.1"/>
    </source>
</evidence>
<reference evidence="1 2" key="1">
    <citation type="submission" date="2021-07" db="EMBL/GenBank/DDBJ databases">
        <title>Genome data of Colletotrichum spaethianum.</title>
        <authorList>
            <person name="Utami Y.D."/>
            <person name="Hiruma K."/>
        </authorList>
    </citation>
    <scope>NUCLEOTIDE SEQUENCE [LARGE SCALE GENOMIC DNA]</scope>
    <source>
        <strain evidence="1 2">MAFF 242679</strain>
    </source>
</reference>
<organism evidence="1 2">
    <name type="scientific">Colletotrichum liriopes</name>
    <dbReference type="NCBI Taxonomy" id="708192"/>
    <lineage>
        <taxon>Eukaryota</taxon>
        <taxon>Fungi</taxon>
        <taxon>Dikarya</taxon>
        <taxon>Ascomycota</taxon>
        <taxon>Pezizomycotina</taxon>
        <taxon>Sordariomycetes</taxon>
        <taxon>Hypocreomycetidae</taxon>
        <taxon>Glomerellales</taxon>
        <taxon>Glomerellaceae</taxon>
        <taxon>Colletotrichum</taxon>
        <taxon>Colletotrichum spaethianum species complex</taxon>
    </lineage>
</organism>
<proteinExistence type="predicted"/>
<sequence>MAVAIDVYTAQVLPQWKDRITSPPGPSSPNLVNTEGICLDSQSYDYLIPQVDGRIVVGGAGQMFWHKRVEWLDNVLDDELVWGAAACFEKYIQKHFRGWRRAAPRRSGCGQALWTTVAALCRIWERFSGSRGSSPMLGPRAMAYRQYFFLIKV</sequence>
<accession>A0AA37GMI7</accession>
<name>A0AA37GMI7_9PEZI</name>
<dbReference type="EMBL" id="BPPX01000012">
    <property type="protein sequence ID" value="GJC83675.1"/>
    <property type="molecule type" value="Genomic_DNA"/>
</dbReference>
<gene>
    <name evidence="1" type="ORF">ColLi_06513</name>
</gene>
<dbReference type="AlphaFoldDB" id="A0AA37GMI7"/>
<keyword evidence="2" id="KW-1185">Reference proteome</keyword>
<dbReference type="Proteomes" id="UP001055172">
    <property type="component" value="Unassembled WGS sequence"/>
</dbReference>
<evidence type="ECO:0000313" key="2">
    <source>
        <dbReference type="Proteomes" id="UP001055172"/>
    </source>
</evidence>
<comment type="caution">
    <text evidence="1">The sequence shown here is derived from an EMBL/GenBank/DDBJ whole genome shotgun (WGS) entry which is preliminary data.</text>
</comment>
<protein>
    <submittedName>
        <fullName evidence="1">Uncharacterized protein</fullName>
    </submittedName>
</protein>